<dbReference type="InterPro" id="IPR023509">
    <property type="entry name" value="DTD-like_sf"/>
</dbReference>
<name>A0ABN6DVG1_9BACT</name>
<comment type="domain">
    <text evidence="2">A Gly-cisPro motif from one monomer fits into the active site of the other monomer to allow specific chiral rejection of L-amino acids.</text>
</comment>
<keyword evidence="2" id="KW-0963">Cytoplasm</keyword>
<keyword evidence="2" id="KW-0820">tRNA-binding</keyword>
<dbReference type="NCBIfam" id="TIGR00256">
    <property type="entry name" value="D-aminoacyl-tRNA deacylase"/>
    <property type="match status" value="1"/>
</dbReference>
<dbReference type="Gene3D" id="3.50.80.10">
    <property type="entry name" value="D-tyrosyl-tRNA(Tyr) deacylase"/>
    <property type="match status" value="1"/>
</dbReference>
<dbReference type="CDD" id="cd00563">
    <property type="entry name" value="Dtyr_deacylase"/>
    <property type="match status" value="1"/>
</dbReference>
<evidence type="ECO:0000313" key="3">
    <source>
        <dbReference type="EMBL" id="BCR03504.1"/>
    </source>
</evidence>
<sequence length="149" mass="16137">MRAVLQRVSSARVEVAGKVVGEIGRGLLVLLGVEEGDGEADIRYLAEKTAQLRIFEDQAGKMNLSVEEIGGELLVVSQFTLLADCRKGRRPGFSRAAVPALADEHYVKFVEILRGRGLSVATGQFQASMDVHLVNEGPVTILLDSRKGF</sequence>
<comment type="subcellular location">
    <subcellularLocation>
        <location evidence="2">Cytoplasm</location>
    </subcellularLocation>
</comment>
<dbReference type="InterPro" id="IPR003732">
    <property type="entry name" value="Daa-tRNA_deacyls_DTD"/>
</dbReference>
<dbReference type="SUPFAM" id="SSF69500">
    <property type="entry name" value="DTD-like"/>
    <property type="match status" value="1"/>
</dbReference>
<accession>A0ABN6DVG1</accession>
<reference evidence="3 4" key="2">
    <citation type="journal article" date="2021" name="Int. J. Syst. Evol. Microbiol.">
        <title>Isolation and Polyphasic Characterization of Desulfuromonas versatilis sp. Nov., an Electrogenic Bacteria Capable of Versatile Metabolism Isolated from a Graphene Oxide-Reducing Enrichment Culture.</title>
        <authorList>
            <person name="Xie L."/>
            <person name="Yoshida N."/>
            <person name="Ishii S."/>
            <person name="Meng L."/>
        </authorList>
    </citation>
    <scope>NUCLEOTIDE SEQUENCE [LARGE SCALE GENOMIC DNA]</scope>
    <source>
        <strain evidence="3 4">NIT-T3</strain>
    </source>
</reference>
<comment type="similarity">
    <text evidence="1 2">Belongs to the DTD family.</text>
</comment>
<dbReference type="HAMAP" id="MF_00518">
    <property type="entry name" value="Deacylase_Dtd"/>
    <property type="match status" value="1"/>
</dbReference>
<comment type="catalytic activity">
    <reaction evidence="2">
        <text>glycyl-tRNA(Ala) + H2O = tRNA(Ala) + glycine + H(+)</text>
        <dbReference type="Rhea" id="RHEA:53744"/>
        <dbReference type="Rhea" id="RHEA-COMP:9657"/>
        <dbReference type="Rhea" id="RHEA-COMP:13640"/>
        <dbReference type="ChEBI" id="CHEBI:15377"/>
        <dbReference type="ChEBI" id="CHEBI:15378"/>
        <dbReference type="ChEBI" id="CHEBI:57305"/>
        <dbReference type="ChEBI" id="CHEBI:78442"/>
        <dbReference type="ChEBI" id="CHEBI:78522"/>
    </reaction>
</comment>
<proteinExistence type="inferred from homology"/>
<gene>
    <name evidence="2 3" type="primary">dtd</name>
    <name evidence="3" type="ORF">DESUT3_05730</name>
</gene>
<evidence type="ECO:0000256" key="2">
    <source>
        <dbReference type="HAMAP-Rule" id="MF_00518"/>
    </source>
</evidence>
<reference evidence="3 4" key="1">
    <citation type="journal article" date="2016" name="C (Basel)">
        <title>Selective Growth of and Electricity Production by Marine Exoelectrogenic Bacteria in Self-Aggregated Hydrogel of Microbially Reduced Graphene Oxide.</title>
        <authorList>
            <person name="Yoshida N."/>
            <person name="Goto Y."/>
            <person name="Miyata Y."/>
        </authorList>
    </citation>
    <scope>NUCLEOTIDE SEQUENCE [LARGE SCALE GENOMIC DNA]</scope>
    <source>
        <strain evidence="3 4">NIT-T3</strain>
    </source>
</reference>
<dbReference type="Pfam" id="PF02580">
    <property type="entry name" value="Tyr_Deacylase"/>
    <property type="match status" value="1"/>
</dbReference>
<keyword evidence="2" id="KW-0694">RNA-binding</keyword>
<dbReference type="PANTHER" id="PTHR10472">
    <property type="entry name" value="D-TYROSYL-TRNA TYR DEACYLASE"/>
    <property type="match status" value="1"/>
</dbReference>
<evidence type="ECO:0000313" key="4">
    <source>
        <dbReference type="Proteomes" id="UP001319827"/>
    </source>
</evidence>
<comment type="catalytic activity">
    <reaction evidence="2">
        <text>a D-aminoacyl-tRNA + H2O = a tRNA + a D-alpha-amino acid + H(+)</text>
        <dbReference type="Rhea" id="RHEA:13953"/>
        <dbReference type="Rhea" id="RHEA-COMP:10123"/>
        <dbReference type="Rhea" id="RHEA-COMP:10124"/>
        <dbReference type="ChEBI" id="CHEBI:15377"/>
        <dbReference type="ChEBI" id="CHEBI:15378"/>
        <dbReference type="ChEBI" id="CHEBI:59871"/>
        <dbReference type="ChEBI" id="CHEBI:78442"/>
        <dbReference type="ChEBI" id="CHEBI:79333"/>
        <dbReference type="EC" id="3.1.1.96"/>
    </reaction>
</comment>
<comment type="function">
    <text evidence="2">An aminoacyl-tRNA editing enzyme that deacylates mischarged D-aminoacyl-tRNAs. Also deacylates mischarged glycyl-tRNA(Ala), protecting cells against glycine mischarging by AlaRS. Acts via tRNA-based rather than protein-based catalysis; rejects L-amino acids rather than detecting D-amino acids in the active site. By recycling D-aminoacyl-tRNA to D-amino acids and free tRNA molecules, this enzyme counteracts the toxicity associated with the formation of D-aminoacyl-tRNA entities in vivo and helps enforce protein L-homochirality.</text>
</comment>
<organism evidence="3 4">
    <name type="scientific">Desulfuromonas versatilis</name>
    <dbReference type="NCBI Taxonomy" id="2802975"/>
    <lineage>
        <taxon>Bacteria</taxon>
        <taxon>Pseudomonadati</taxon>
        <taxon>Thermodesulfobacteriota</taxon>
        <taxon>Desulfuromonadia</taxon>
        <taxon>Desulfuromonadales</taxon>
        <taxon>Desulfuromonadaceae</taxon>
        <taxon>Desulfuromonas</taxon>
    </lineage>
</organism>
<dbReference type="PANTHER" id="PTHR10472:SF5">
    <property type="entry name" value="D-AMINOACYL-TRNA DEACYLASE 1"/>
    <property type="match status" value="1"/>
</dbReference>
<dbReference type="EC" id="3.1.1.-" evidence="2"/>
<keyword evidence="4" id="KW-1185">Reference proteome</keyword>
<dbReference type="EMBL" id="AP024355">
    <property type="protein sequence ID" value="BCR03504.1"/>
    <property type="molecule type" value="Genomic_DNA"/>
</dbReference>
<comment type="subunit">
    <text evidence="2">Homodimer.</text>
</comment>
<dbReference type="RefSeq" id="WP_221250975.1">
    <property type="nucleotide sequence ID" value="NZ_AP024355.1"/>
</dbReference>
<protein>
    <recommendedName>
        <fullName evidence="2">D-aminoacyl-tRNA deacylase</fullName>
        <shortName evidence="2">DTD</shortName>
        <ecNumber evidence="2">3.1.1.96</ecNumber>
    </recommendedName>
    <alternativeName>
        <fullName evidence="2">Gly-tRNA(Ala) deacylase</fullName>
        <ecNumber evidence="2">3.1.1.-</ecNumber>
    </alternativeName>
</protein>
<feature type="short sequence motif" description="Gly-cisPro motif, important for rejection of L-amino acids" evidence="2">
    <location>
        <begin position="137"/>
        <end position="138"/>
    </location>
</feature>
<dbReference type="EC" id="3.1.1.96" evidence="2"/>
<dbReference type="Proteomes" id="UP001319827">
    <property type="component" value="Chromosome"/>
</dbReference>
<keyword evidence="2" id="KW-0378">Hydrolase</keyword>
<evidence type="ECO:0000256" key="1">
    <source>
        <dbReference type="ARBA" id="ARBA00009673"/>
    </source>
</evidence>